<evidence type="ECO:0000313" key="7">
    <source>
        <dbReference type="EMBL" id="OZI60045.1"/>
    </source>
</evidence>
<dbReference type="Gene3D" id="1.10.150.120">
    <property type="entry name" value="[2Fe-2S]-binding domain"/>
    <property type="match status" value="1"/>
</dbReference>
<keyword evidence="3" id="KW-0560">Oxidoreductase</keyword>
<dbReference type="InterPro" id="IPR036010">
    <property type="entry name" value="2Fe-2S_ferredoxin-like_sf"/>
</dbReference>
<protein>
    <submittedName>
        <fullName evidence="7">(2Fe-2S)-binding protein</fullName>
    </submittedName>
</protein>
<dbReference type="FunFam" id="3.10.20.30:FF:000020">
    <property type="entry name" value="Xanthine dehydrogenase iron-sulfur subunit"/>
    <property type="match status" value="1"/>
</dbReference>
<organism evidence="7 8">
    <name type="scientific">Bordetella genomosp. 11</name>
    <dbReference type="NCBI Taxonomy" id="1416808"/>
    <lineage>
        <taxon>Bacteria</taxon>
        <taxon>Pseudomonadati</taxon>
        <taxon>Pseudomonadota</taxon>
        <taxon>Betaproteobacteria</taxon>
        <taxon>Burkholderiales</taxon>
        <taxon>Alcaligenaceae</taxon>
        <taxon>Bordetella</taxon>
    </lineage>
</organism>
<dbReference type="OrthoDB" id="9179439at2"/>
<keyword evidence="1" id="KW-0001">2Fe-2S</keyword>
<dbReference type="InterPro" id="IPR002888">
    <property type="entry name" value="2Fe-2S-bd"/>
</dbReference>
<evidence type="ECO:0000256" key="1">
    <source>
        <dbReference type="ARBA" id="ARBA00022714"/>
    </source>
</evidence>
<dbReference type="SUPFAM" id="SSF54292">
    <property type="entry name" value="2Fe-2S ferredoxin-like"/>
    <property type="match status" value="1"/>
</dbReference>
<dbReference type="GO" id="GO:0051537">
    <property type="term" value="F:2 iron, 2 sulfur cluster binding"/>
    <property type="evidence" value="ECO:0007669"/>
    <property type="project" value="UniProtKB-KW"/>
</dbReference>
<dbReference type="InterPro" id="IPR001041">
    <property type="entry name" value="2Fe-2S_ferredoxin-type"/>
</dbReference>
<accession>A0A261UEN4</accession>
<dbReference type="Gene3D" id="3.10.20.30">
    <property type="match status" value="1"/>
</dbReference>
<keyword evidence="2" id="KW-0479">Metal-binding</keyword>
<keyword evidence="8" id="KW-1185">Reference proteome</keyword>
<keyword evidence="5" id="KW-0411">Iron-sulfur</keyword>
<evidence type="ECO:0000256" key="4">
    <source>
        <dbReference type="ARBA" id="ARBA00023004"/>
    </source>
</evidence>
<dbReference type="InterPro" id="IPR012675">
    <property type="entry name" value="Beta-grasp_dom_sf"/>
</dbReference>
<dbReference type="PANTHER" id="PTHR44379:SF2">
    <property type="entry name" value="BLR6218 PROTEIN"/>
    <property type="match status" value="1"/>
</dbReference>
<dbReference type="GO" id="GO:0016491">
    <property type="term" value="F:oxidoreductase activity"/>
    <property type="evidence" value="ECO:0007669"/>
    <property type="project" value="UniProtKB-KW"/>
</dbReference>
<dbReference type="PANTHER" id="PTHR44379">
    <property type="entry name" value="OXIDOREDUCTASE WITH IRON-SULFUR SUBUNIT"/>
    <property type="match status" value="1"/>
</dbReference>
<keyword evidence="4" id="KW-0408">Iron</keyword>
<dbReference type="InterPro" id="IPR006058">
    <property type="entry name" value="2Fe2S_fd_BS"/>
</dbReference>
<dbReference type="CDD" id="cd00207">
    <property type="entry name" value="fer2"/>
    <property type="match status" value="1"/>
</dbReference>
<proteinExistence type="predicted"/>
<dbReference type="PROSITE" id="PS51085">
    <property type="entry name" value="2FE2S_FER_2"/>
    <property type="match status" value="1"/>
</dbReference>
<dbReference type="InterPro" id="IPR036884">
    <property type="entry name" value="2Fe-2S-bd_dom_sf"/>
</dbReference>
<comment type="caution">
    <text evidence="7">The sequence shown here is derived from an EMBL/GenBank/DDBJ whole genome shotgun (WGS) entry which is preliminary data.</text>
</comment>
<dbReference type="Pfam" id="PF00111">
    <property type="entry name" value="Fer2"/>
    <property type="match status" value="1"/>
</dbReference>
<dbReference type="GO" id="GO:0046872">
    <property type="term" value="F:metal ion binding"/>
    <property type="evidence" value="ECO:0007669"/>
    <property type="project" value="UniProtKB-KW"/>
</dbReference>
<dbReference type="SUPFAM" id="SSF47741">
    <property type="entry name" value="CO dehydrogenase ISP C-domain like"/>
    <property type="match status" value="1"/>
</dbReference>
<evidence type="ECO:0000256" key="5">
    <source>
        <dbReference type="ARBA" id="ARBA00023014"/>
    </source>
</evidence>
<dbReference type="Proteomes" id="UP000215767">
    <property type="component" value="Unassembled WGS sequence"/>
</dbReference>
<evidence type="ECO:0000259" key="6">
    <source>
        <dbReference type="PROSITE" id="PS51085"/>
    </source>
</evidence>
<dbReference type="AlphaFoldDB" id="A0A261UEN4"/>
<evidence type="ECO:0000313" key="8">
    <source>
        <dbReference type="Proteomes" id="UP000215767"/>
    </source>
</evidence>
<feature type="domain" description="2Fe-2S ferredoxin-type" evidence="6">
    <location>
        <begin position="1"/>
        <end position="76"/>
    </location>
</feature>
<dbReference type="InterPro" id="IPR051452">
    <property type="entry name" value="Diverse_Oxidoreductases"/>
</dbReference>
<sequence length="181" mass="18502">MATLTINGKQHNVDVPDDTPILWTLRDVVGLTGTKFGCGMALCGACTVHLDGTPIRSCVTPISSAVGKQITTIEGIGADAVGKKVQDAWVAIGVPQCGYCQSGQIMSATALLKTTPAPSDADIDSAMSGNICRCGTYTRIRAAIKQAAGGPAAHAHASAQSVEDRALALADQEPAAGRDVL</sequence>
<evidence type="ECO:0000256" key="3">
    <source>
        <dbReference type="ARBA" id="ARBA00023002"/>
    </source>
</evidence>
<gene>
    <name evidence="7" type="ORF">CAL28_11265</name>
</gene>
<evidence type="ECO:0000256" key="2">
    <source>
        <dbReference type="ARBA" id="ARBA00022723"/>
    </source>
</evidence>
<reference evidence="8" key="1">
    <citation type="submission" date="2017-05" db="EMBL/GenBank/DDBJ databases">
        <title>Complete and WGS of Bordetella genogroups.</title>
        <authorList>
            <person name="Spilker T."/>
            <person name="Lipuma J."/>
        </authorList>
    </citation>
    <scope>NUCLEOTIDE SEQUENCE [LARGE SCALE GENOMIC DNA]</scope>
    <source>
        <strain evidence="8">AU8856</strain>
    </source>
</reference>
<dbReference type="Pfam" id="PF01799">
    <property type="entry name" value="Fer2_2"/>
    <property type="match status" value="1"/>
</dbReference>
<dbReference type="RefSeq" id="WP_094841465.1">
    <property type="nucleotide sequence ID" value="NZ_NEVS01000004.1"/>
</dbReference>
<dbReference type="EMBL" id="NEVS01000004">
    <property type="protein sequence ID" value="OZI60045.1"/>
    <property type="molecule type" value="Genomic_DNA"/>
</dbReference>
<dbReference type="PROSITE" id="PS00197">
    <property type="entry name" value="2FE2S_FER_1"/>
    <property type="match status" value="1"/>
</dbReference>
<name>A0A261UEN4_9BORD</name>